<feature type="transmembrane region" description="Helical" evidence="2">
    <location>
        <begin position="348"/>
        <end position="369"/>
    </location>
</feature>
<organism evidence="3 4">
    <name type="scientific">Paractinoplanes deccanensis</name>
    <dbReference type="NCBI Taxonomy" id="113561"/>
    <lineage>
        <taxon>Bacteria</taxon>
        <taxon>Bacillati</taxon>
        <taxon>Actinomycetota</taxon>
        <taxon>Actinomycetes</taxon>
        <taxon>Micromonosporales</taxon>
        <taxon>Micromonosporaceae</taxon>
        <taxon>Paractinoplanes</taxon>
    </lineage>
</organism>
<dbReference type="Proteomes" id="UP000609879">
    <property type="component" value="Unassembled WGS sequence"/>
</dbReference>
<accession>A0ABQ3YI49</accession>
<gene>
    <name evidence="3" type="ORF">Ade02nite_81110</name>
</gene>
<dbReference type="SUPFAM" id="SSF63829">
    <property type="entry name" value="Calcium-dependent phosphotriesterase"/>
    <property type="match status" value="1"/>
</dbReference>
<evidence type="ECO:0000313" key="4">
    <source>
        <dbReference type="Proteomes" id="UP000609879"/>
    </source>
</evidence>
<evidence type="ECO:0000256" key="2">
    <source>
        <dbReference type="SAM" id="Phobius"/>
    </source>
</evidence>
<comment type="caution">
    <text evidence="3">The sequence shown here is derived from an EMBL/GenBank/DDBJ whole genome shotgun (WGS) entry which is preliminary data.</text>
</comment>
<evidence type="ECO:0000256" key="1">
    <source>
        <dbReference type="SAM" id="MobiDB-lite"/>
    </source>
</evidence>
<dbReference type="Gene3D" id="2.120.10.30">
    <property type="entry name" value="TolB, C-terminal domain"/>
    <property type="match status" value="1"/>
</dbReference>
<dbReference type="EMBL" id="BOMI01000171">
    <property type="protein sequence ID" value="GID79470.1"/>
    <property type="molecule type" value="Genomic_DNA"/>
</dbReference>
<name>A0ABQ3YI49_9ACTN</name>
<dbReference type="InterPro" id="IPR011042">
    <property type="entry name" value="6-blade_b-propeller_TolB-like"/>
</dbReference>
<keyword evidence="4" id="KW-1185">Reference proteome</keyword>
<keyword evidence="2" id="KW-1133">Transmembrane helix</keyword>
<dbReference type="RefSeq" id="WP_203775687.1">
    <property type="nucleotide sequence ID" value="NZ_BAAABO010000058.1"/>
</dbReference>
<reference evidence="3 4" key="1">
    <citation type="submission" date="2021-01" db="EMBL/GenBank/DDBJ databases">
        <title>Whole genome shotgun sequence of Actinoplanes deccanensis NBRC 13994.</title>
        <authorList>
            <person name="Komaki H."/>
            <person name="Tamura T."/>
        </authorList>
    </citation>
    <scope>NUCLEOTIDE SEQUENCE [LARGE SCALE GENOMIC DNA]</scope>
    <source>
        <strain evidence="3 4">NBRC 13994</strain>
    </source>
</reference>
<proteinExistence type="predicted"/>
<evidence type="ECO:0008006" key="5">
    <source>
        <dbReference type="Google" id="ProtNLM"/>
    </source>
</evidence>
<sequence length="376" mass="38335">MKLLSTDGSGTESRPVPFGSAARATAAALVGLAVLGGTAGPAFAAVGGQQVCRIGDSRLDEISGMAATRDGYVVVNDGADDPAGRKIFFLDRRCAVVRTVGYPSRPRDTEDLALGRDGTVWVADIGDNSAVRDTVALWRLAPGGRAPELLRLKYPDGAHDAEALLLSPDGTPVIVTKTPLAAGAYVPVGPLGKGKTTALRLAGNVRLPVTTTSNPFSLAGRLVITGGAVSPDGTKAVLRTYADAFAFDVTGGDVVGAITGGEPRGTALSDEPQGESITYTPDGDALLTVSEGRRPAILRYPLRQTATATATPAPAESTRTTPSEPAAATTAPTAQAKPTSASDRAGPLPVGLLVTGALLAAAATGLLLLRRRRKAR</sequence>
<keyword evidence="2" id="KW-0812">Transmembrane</keyword>
<keyword evidence="2" id="KW-0472">Membrane</keyword>
<evidence type="ECO:0000313" key="3">
    <source>
        <dbReference type="EMBL" id="GID79470.1"/>
    </source>
</evidence>
<feature type="region of interest" description="Disordered" evidence="1">
    <location>
        <begin position="302"/>
        <end position="345"/>
    </location>
</feature>
<protein>
    <recommendedName>
        <fullName evidence="5">Esterase-like activity of phytase family protein</fullName>
    </recommendedName>
</protein>
<feature type="compositionally biased region" description="Low complexity" evidence="1">
    <location>
        <begin position="305"/>
        <end position="345"/>
    </location>
</feature>